<dbReference type="PANTHER" id="PTHR45931">
    <property type="entry name" value="SI:CH211-59O9.10"/>
    <property type="match status" value="1"/>
</dbReference>
<organism evidence="6 7">
    <name type="scientific">Clytia hemisphaerica</name>
    <dbReference type="NCBI Taxonomy" id="252671"/>
    <lineage>
        <taxon>Eukaryota</taxon>
        <taxon>Metazoa</taxon>
        <taxon>Cnidaria</taxon>
        <taxon>Hydrozoa</taxon>
        <taxon>Hydroidolina</taxon>
        <taxon>Leptothecata</taxon>
        <taxon>Obeliida</taxon>
        <taxon>Clytiidae</taxon>
        <taxon>Clytia</taxon>
    </lineage>
</organism>
<evidence type="ECO:0000256" key="2">
    <source>
        <dbReference type="ARBA" id="ARBA00022771"/>
    </source>
</evidence>
<evidence type="ECO:0000256" key="1">
    <source>
        <dbReference type="ARBA" id="ARBA00022723"/>
    </source>
</evidence>
<dbReference type="SUPFAM" id="SSF57850">
    <property type="entry name" value="RING/U-box"/>
    <property type="match status" value="1"/>
</dbReference>
<dbReference type="GO" id="GO:0008270">
    <property type="term" value="F:zinc ion binding"/>
    <property type="evidence" value="ECO:0007669"/>
    <property type="project" value="UniProtKB-KW"/>
</dbReference>
<evidence type="ECO:0000313" key="7">
    <source>
        <dbReference type="Proteomes" id="UP000594262"/>
    </source>
</evidence>
<sequence length="176" mass="20414">MTEVEKKNAVKPGCQVGCWCVSKVDESKFANKSTHTCDKDQKQLLPLDTAKCAFKIGHRKYYFLKKTKENELVSCETWKIPKNSTQTSERCSICLENYACKDKVMKLSCEHIFHKPCLLKWLQREKRCPLCQAEVQLTIYGEKKEEKPDYDALSFYSTHPSPSSLFYSSGYTSYMF</sequence>
<dbReference type="GO" id="GO:0005634">
    <property type="term" value="C:nucleus"/>
    <property type="evidence" value="ECO:0007669"/>
    <property type="project" value="TreeGrafter"/>
</dbReference>
<feature type="domain" description="RING-type" evidence="5">
    <location>
        <begin position="91"/>
        <end position="132"/>
    </location>
</feature>
<dbReference type="GO" id="GO:0006511">
    <property type="term" value="P:ubiquitin-dependent protein catabolic process"/>
    <property type="evidence" value="ECO:0007669"/>
    <property type="project" value="TreeGrafter"/>
</dbReference>
<accession>A0A7M5V8J6</accession>
<keyword evidence="3" id="KW-0862">Zinc</keyword>
<name>A0A7M5V8J6_9CNID</name>
<protein>
    <recommendedName>
        <fullName evidence="5">RING-type domain-containing protein</fullName>
    </recommendedName>
</protein>
<dbReference type="AlphaFoldDB" id="A0A7M5V8J6"/>
<dbReference type="Gene3D" id="3.30.40.10">
    <property type="entry name" value="Zinc/RING finger domain, C3HC4 (zinc finger)"/>
    <property type="match status" value="1"/>
</dbReference>
<dbReference type="SMART" id="SM00184">
    <property type="entry name" value="RING"/>
    <property type="match status" value="1"/>
</dbReference>
<evidence type="ECO:0000256" key="3">
    <source>
        <dbReference type="ARBA" id="ARBA00022833"/>
    </source>
</evidence>
<dbReference type="PANTHER" id="PTHR45931:SF16">
    <property type="entry name" value="RING_U-BOX SUPERFAMILY PROTEIN"/>
    <property type="match status" value="1"/>
</dbReference>
<dbReference type="Pfam" id="PF13639">
    <property type="entry name" value="zf-RING_2"/>
    <property type="match status" value="1"/>
</dbReference>
<reference evidence="6" key="1">
    <citation type="submission" date="2021-01" db="UniProtKB">
        <authorList>
            <consortium name="EnsemblMetazoa"/>
        </authorList>
    </citation>
    <scope>IDENTIFICATION</scope>
</reference>
<evidence type="ECO:0000259" key="5">
    <source>
        <dbReference type="PROSITE" id="PS50089"/>
    </source>
</evidence>
<dbReference type="GO" id="GO:0061630">
    <property type="term" value="F:ubiquitin protein ligase activity"/>
    <property type="evidence" value="ECO:0007669"/>
    <property type="project" value="TreeGrafter"/>
</dbReference>
<evidence type="ECO:0000313" key="6">
    <source>
        <dbReference type="EnsemblMetazoa" id="CLYHEMP009419.1"/>
    </source>
</evidence>
<dbReference type="InterPro" id="IPR051834">
    <property type="entry name" value="RING_finger_E3_ligase"/>
</dbReference>
<dbReference type="InterPro" id="IPR013083">
    <property type="entry name" value="Znf_RING/FYVE/PHD"/>
</dbReference>
<dbReference type="InterPro" id="IPR001841">
    <property type="entry name" value="Znf_RING"/>
</dbReference>
<dbReference type="Proteomes" id="UP000594262">
    <property type="component" value="Unplaced"/>
</dbReference>
<evidence type="ECO:0000256" key="4">
    <source>
        <dbReference type="PROSITE-ProRule" id="PRU00175"/>
    </source>
</evidence>
<dbReference type="EnsemblMetazoa" id="CLYHEMT009419.1">
    <property type="protein sequence ID" value="CLYHEMP009419.1"/>
    <property type="gene ID" value="CLYHEMG009419"/>
</dbReference>
<proteinExistence type="predicted"/>
<keyword evidence="1" id="KW-0479">Metal-binding</keyword>
<keyword evidence="7" id="KW-1185">Reference proteome</keyword>
<dbReference type="OrthoDB" id="21204at2759"/>
<dbReference type="PROSITE" id="PS50089">
    <property type="entry name" value="ZF_RING_2"/>
    <property type="match status" value="1"/>
</dbReference>
<keyword evidence="2 4" id="KW-0863">Zinc-finger</keyword>